<protein>
    <submittedName>
        <fullName evidence="2">Uncharacterized protein</fullName>
    </submittedName>
</protein>
<evidence type="ECO:0000313" key="2">
    <source>
        <dbReference type="EMBL" id="CAD7203645.1"/>
    </source>
</evidence>
<feature type="compositionally biased region" description="Basic and acidic residues" evidence="1">
    <location>
        <begin position="47"/>
        <end position="61"/>
    </location>
</feature>
<feature type="region of interest" description="Disordered" evidence="1">
    <location>
        <begin position="156"/>
        <end position="245"/>
    </location>
</feature>
<gene>
    <name evidence="2" type="ORF">TDIB3V08_LOCUS9812</name>
</gene>
<accession>A0A7R8VRT1</accession>
<feature type="compositionally biased region" description="Polar residues" evidence="1">
    <location>
        <begin position="76"/>
        <end position="100"/>
    </location>
</feature>
<feature type="compositionally biased region" description="Polar residues" evidence="1">
    <location>
        <begin position="186"/>
        <end position="204"/>
    </location>
</feature>
<feature type="compositionally biased region" description="Low complexity" evidence="1">
    <location>
        <begin position="13"/>
        <end position="26"/>
    </location>
</feature>
<dbReference type="EMBL" id="OA570915">
    <property type="protein sequence ID" value="CAD7203645.1"/>
    <property type="molecule type" value="Genomic_DNA"/>
</dbReference>
<dbReference type="AlphaFoldDB" id="A0A7R8VRT1"/>
<evidence type="ECO:0000256" key="1">
    <source>
        <dbReference type="SAM" id="MobiDB-lite"/>
    </source>
</evidence>
<organism evidence="2">
    <name type="scientific">Timema douglasi</name>
    <name type="common">Walking stick</name>
    <dbReference type="NCBI Taxonomy" id="61478"/>
    <lineage>
        <taxon>Eukaryota</taxon>
        <taxon>Metazoa</taxon>
        <taxon>Ecdysozoa</taxon>
        <taxon>Arthropoda</taxon>
        <taxon>Hexapoda</taxon>
        <taxon>Insecta</taxon>
        <taxon>Pterygota</taxon>
        <taxon>Neoptera</taxon>
        <taxon>Polyneoptera</taxon>
        <taxon>Phasmatodea</taxon>
        <taxon>Timematodea</taxon>
        <taxon>Timematoidea</taxon>
        <taxon>Timematidae</taxon>
        <taxon>Timema</taxon>
    </lineage>
</organism>
<feature type="compositionally biased region" description="Pro residues" evidence="1">
    <location>
        <begin position="171"/>
        <end position="185"/>
    </location>
</feature>
<feature type="region of interest" description="Disordered" evidence="1">
    <location>
        <begin position="1"/>
        <end position="100"/>
    </location>
</feature>
<name>A0A7R8VRT1_TIMDO</name>
<reference evidence="2" key="1">
    <citation type="submission" date="2020-11" db="EMBL/GenBank/DDBJ databases">
        <authorList>
            <person name="Tran Van P."/>
        </authorList>
    </citation>
    <scope>NUCLEOTIDE SEQUENCE</scope>
</reference>
<proteinExistence type="predicted"/>
<feature type="compositionally biased region" description="Polar residues" evidence="1">
    <location>
        <begin position="156"/>
        <end position="169"/>
    </location>
</feature>
<sequence>MYESVSQESDPGVLESEPPVVLSSPSAPQEEDSPKAEWILPSTKSQEAFKDSSDEVSKDPSELPQESPPTHRDSVAESSKPQNQSFELTTSSSTLQYTPVHSSPLQHTIISQCVIIQTCGREKEPSLQPVSVVTPDRAPTLSRSLSTQMLASYAVNSAGPSQNHPSEAETQPPPVISAQPSPPPDNNSTTADSSGPKQTGTHTSAHYYRRYGLRCQSRSSRGRERAPSLDPTIMTSHPEITTQRDHQWKNLSDDIDTGESCLYLSCQD</sequence>